<accession>A0ABS3QQC3</accession>
<dbReference type="Pfam" id="PF04892">
    <property type="entry name" value="VanZ"/>
    <property type="match status" value="1"/>
</dbReference>
<proteinExistence type="predicted"/>
<comment type="caution">
    <text evidence="3">The sequence shown here is derived from an EMBL/GenBank/DDBJ whole genome shotgun (WGS) entry which is preliminary data.</text>
</comment>
<dbReference type="InterPro" id="IPR053150">
    <property type="entry name" value="Teicoplanin_resist-assoc"/>
</dbReference>
<dbReference type="PANTHER" id="PTHR36834">
    <property type="entry name" value="MEMBRANE PROTEIN-RELATED"/>
    <property type="match status" value="1"/>
</dbReference>
<feature type="domain" description="VanZ-like" evidence="2">
    <location>
        <begin position="26"/>
        <end position="150"/>
    </location>
</feature>
<dbReference type="EMBL" id="JAGEOK010000001">
    <property type="protein sequence ID" value="MBO2436185.1"/>
    <property type="molecule type" value="Genomic_DNA"/>
</dbReference>
<keyword evidence="1" id="KW-0812">Transmembrane</keyword>
<keyword evidence="1" id="KW-0472">Membrane</keyword>
<dbReference type="Proteomes" id="UP000666915">
    <property type="component" value="Unassembled WGS sequence"/>
</dbReference>
<evidence type="ECO:0000313" key="4">
    <source>
        <dbReference type="Proteomes" id="UP000666915"/>
    </source>
</evidence>
<evidence type="ECO:0000313" key="3">
    <source>
        <dbReference type="EMBL" id="MBO2436185.1"/>
    </source>
</evidence>
<feature type="transmembrane region" description="Helical" evidence="1">
    <location>
        <begin position="107"/>
        <end position="130"/>
    </location>
</feature>
<name>A0ABS3QQC3_9ACTN</name>
<evidence type="ECO:0000256" key="1">
    <source>
        <dbReference type="SAM" id="Phobius"/>
    </source>
</evidence>
<sequence>MLVEMWQPAERGEKVSWYVLVLRAFVVMIALAILGVFFYFAFRLTLTPVHDNGQAGGNLHPGRSLRFYMDRPTKEAFLQIGGNLALLAPLGVLLPIVWTSLRGPLRLALLTGVLSLIIETVQGAVVMGRAFDIDDVILNVTGVVIAYFLLGRRLSRTLRGS</sequence>
<feature type="transmembrane region" description="Helical" evidence="1">
    <location>
        <begin position="76"/>
        <end position="98"/>
    </location>
</feature>
<evidence type="ECO:0000259" key="2">
    <source>
        <dbReference type="Pfam" id="PF04892"/>
    </source>
</evidence>
<feature type="transmembrane region" description="Helical" evidence="1">
    <location>
        <begin position="20"/>
        <end position="42"/>
    </location>
</feature>
<feature type="transmembrane region" description="Helical" evidence="1">
    <location>
        <begin position="136"/>
        <end position="155"/>
    </location>
</feature>
<reference evidence="3 4" key="1">
    <citation type="submission" date="2021-03" db="EMBL/GenBank/DDBJ databases">
        <authorList>
            <person name="Kanchanasin P."/>
            <person name="Saeng-In P."/>
            <person name="Phongsopitanun W."/>
            <person name="Yuki M."/>
            <person name="Kudo T."/>
            <person name="Ohkuma M."/>
            <person name="Tanasupawat S."/>
        </authorList>
    </citation>
    <scope>NUCLEOTIDE SEQUENCE [LARGE SCALE GENOMIC DNA]</scope>
    <source>
        <strain evidence="3 4">L46</strain>
    </source>
</reference>
<gene>
    <name evidence="3" type="ORF">J4557_01520</name>
</gene>
<dbReference type="InterPro" id="IPR006976">
    <property type="entry name" value="VanZ-like"/>
</dbReference>
<protein>
    <submittedName>
        <fullName evidence="3">VanZ family protein</fullName>
    </submittedName>
</protein>
<keyword evidence="4" id="KW-1185">Reference proteome</keyword>
<organism evidence="3 4">
    <name type="scientific">Actinomadura nitritigenes</name>
    <dbReference type="NCBI Taxonomy" id="134602"/>
    <lineage>
        <taxon>Bacteria</taxon>
        <taxon>Bacillati</taxon>
        <taxon>Actinomycetota</taxon>
        <taxon>Actinomycetes</taxon>
        <taxon>Streptosporangiales</taxon>
        <taxon>Thermomonosporaceae</taxon>
        <taxon>Actinomadura</taxon>
    </lineage>
</organism>
<keyword evidence="1" id="KW-1133">Transmembrane helix</keyword>
<dbReference type="PANTHER" id="PTHR36834:SF1">
    <property type="entry name" value="INTEGRAL MEMBRANE PROTEIN"/>
    <property type="match status" value="1"/>
</dbReference>